<feature type="chain" id="PRO_5040210589" evidence="1">
    <location>
        <begin position="18"/>
        <end position="98"/>
    </location>
</feature>
<organism evidence="2 3">
    <name type="scientific">Podila minutissima</name>
    <dbReference type="NCBI Taxonomy" id="64525"/>
    <lineage>
        <taxon>Eukaryota</taxon>
        <taxon>Fungi</taxon>
        <taxon>Fungi incertae sedis</taxon>
        <taxon>Mucoromycota</taxon>
        <taxon>Mortierellomycotina</taxon>
        <taxon>Mortierellomycetes</taxon>
        <taxon>Mortierellales</taxon>
        <taxon>Mortierellaceae</taxon>
        <taxon>Podila</taxon>
    </lineage>
</organism>
<evidence type="ECO:0000313" key="2">
    <source>
        <dbReference type="EMBL" id="KAF9330534.1"/>
    </source>
</evidence>
<gene>
    <name evidence="2" type="ORF">BG006_006522</name>
</gene>
<reference evidence="2" key="1">
    <citation type="journal article" date="2020" name="Fungal Divers.">
        <title>Resolving the Mortierellaceae phylogeny through synthesis of multi-gene phylogenetics and phylogenomics.</title>
        <authorList>
            <person name="Vandepol N."/>
            <person name="Liber J."/>
            <person name="Desiro A."/>
            <person name="Na H."/>
            <person name="Kennedy M."/>
            <person name="Barry K."/>
            <person name="Grigoriev I.V."/>
            <person name="Miller A.N."/>
            <person name="O'Donnell K."/>
            <person name="Stajich J.E."/>
            <person name="Bonito G."/>
        </authorList>
    </citation>
    <scope>NUCLEOTIDE SEQUENCE</scope>
    <source>
        <strain evidence="2">NVP1</strain>
    </source>
</reference>
<comment type="caution">
    <text evidence="2">The sequence shown here is derived from an EMBL/GenBank/DDBJ whole genome shotgun (WGS) entry which is preliminary data.</text>
</comment>
<dbReference type="EMBL" id="JAAAUY010000390">
    <property type="protein sequence ID" value="KAF9330534.1"/>
    <property type="molecule type" value="Genomic_DNA"/>
</dbReference>
<keyword evidence="1" id="KW-0732">Signal</keyword>
<evidence type="ECO:0000313" key="3">
    <source>
        <dbReference type="Proteomes" id="UP000696485"/>
    </source>
</evidence>
<name>A0A9P5SL35_9FUNG</name>
<dbReference type="AlphaFoldDB" id="A0A9P5SL35"/>
<keyword evidence="3" id="KW-1185">Reference proteome</keyword>
<evidence type="ECO:0000256" key="1">
    <source>
        <dbReference type="SAM" id="SignalP"/>
    </source>
</evidence>
<dbReference type="Proteomes" id="UP000696485">
    <property type="component" value="Unassembled WGS sequence"/>
</dbReference>
<sequence>MKIAFVSLAALVSVVMATPGAPEVSEAARSKFDGNSKCSVSGFRPSFSKIDECCLKNTGGSDVDKKSTLKCRLPVSHEGPMRKCAKDLGFATVFNCDY</sequence>
<proteinExistence type="predicted"/>
<protein>
    <submittedName>
        <fullName evidence="2">Uncharacterized protein</fullName>
    </submittedName>
</protein>
<accession>A0A9P5SL35</accession>
<feature type="signal peptide" evidence="1">
    <location>
        <begin position="1"/>
        <end position="17"/>
    </location>
</feature>